<evidence type="ECO:0000313" key="4">
    <source>
        <dbReference type="Proteomes" id="UP000475214"/>
    </source>
</evidence>
<dbReference type="PANTHER" id="PTHR33393:SF11">
    <property type="entry name" value="POLYGLUTAMINE SYNTHESIS ACCESSORY PROTEIN RV0574C-RELATED"/>
    <property type="match status" value="1"/>
</dbReference>
<dbReference type="RefSeq" id="WP_163741780.1">
    <property type="nucleotide sequence ID" value="NZ_JAAGOA010000017.1"/>
</dbReference>
<sequence>MGSGTVCLFLCGDVMLGRGVDQVLPNAGDPVLDEPFMRDARAYVDLAEKAHGPVPRPVGGAWPWGDALAVLDSWAPDVRIVNLETSVTRCGGFAPGKSVHYRMSPGNVDALVAGEPDVCVLANNHTMDFGHPGLIETLDTLRAAGLRSAGAGRHAGEAERPVTVETGGGRVLVSSVGTASAGVPAEWRAEADRPGVAMVDLRRRDAVELAGRIQAVRRPGDVVVVSVHWGSNWGYGVAQEQADFAHELIDAGVDVVHGHSSHHPRPIEVYRGKLILYGCGDFINDYEGIGGYEEYRDDLRLMYFAEIDAADGSVAELRMVPLRARRLRLEHAVASDRAWLAEVLDEVSAEFGVRITERDAAVGPERVHTLAAVL</sequence>
<comment type="similarity">
    <text evidence="1">Belongs to the CapA family.</text>
</comment>
<feature type="domain" description="Capsule synthesis protein CapA" evidence="2">
    <location>
        <begin position="7"/>
        <end position="286"/>
    </location>
</feature>
<dbReference type="Proteomes" id="UP000475214">
    <property type="component" value="Unassembled WGS sequence"/>
</dbReference>
<dbReference type="SMART" id="SM00854">
    <property type="entry name" value="PGA_cap"/>
    <property type="match status" value="1"/>
</dbReference>
<gene>
    <name evidence="3" type="ORF">G1H10_21995</name>
</gene>
<dbReference type="InterPro" id="IPR052169">
    <property type="entry name" value="CW_Biosynth-Accessory"/>
</dbReference>
<comment type="caution">
    <text evidence="3">The sequence shown here is derived from an EMBL/GenBank/DDBJ whole genome shotgun (WGS) entry which is preliminary data.</text>
</comment>
<dbReference type="Gene3D" id="3.60.21.10">
    <property type="match status" value="1"/>
</dbReference>
<evidence type="ECO:0000313" key="3">
    <source>
        <dbReference type="EMBL" id="NEE02840.1"/>
    </source>
</evidence>
<name>A0A6L9SFK9_9ACTN</name>
<evidence type="ECO:0000259" key="2">
    <source>
        <dbReference type="SMART" id="SM00854"/>
    </source>
</evidence>
<dbReference type="CDD" id="cd07381">
    <property type="entry name" value="MPP_CapA"/>
    <property type="match status" value="1"/>
</dbReference>
<dbReference type="PANTHER" id="PTHR33393">
    <property type="entry name" value="POLYGLUTAMINE SYNTHESIS ACCESSORY PROTEIN RV0574C-RELATED"/>
    <property type="match status" value="1"/>
</dbReference>
<proteinExistence type="inferred from homology"/>
<organism evidence="3 4">
    <name type="scientific">Phytoactinopolyspora halotolerans</name>
    <dbReference type="NCBI Taxonomy" id="1981512"/>
    <lineage>
        <taxon>Bacteria</taxon>
        <taxon>Bacillati</taxon>
        <taxon>Actinomycetota</taxon>
        <taxon>Actinomycetes</taxon>
        <taxon>Jiangellales</taxon>
        <taxon>Jiangellaceae</taxon>
        <taxon>Phytoactinopolyspora</taxon>
    </lineage>
</organism>
<protein>
    <submittedName>
        <fullName evidence="3">CapA family protein</fullName>
    </submittedName>
</protein>
<accession>A0A6L9SFK9</accession>
<dbReference type="Pfam" id="PF09587">
    <property type="entry name" value="PGA_cap"/>
    <property type="match status" value="1"/>
</dbReference>
<keyword evidence="4" id="KW-1185">Reference proteome</keyword>
<evidence type="ECO:0000256" key="1">
    <source>
        <dbReference type="ARBA" id="ARBA00005662"/>
    </source>
</evidence>
<dbReference type="EMBL" id="JAAGOA010000017">
    <property type="protein sequence ID" value="NEE02840.1"/>
    <property type="molecule type" value="Genomic_DNA"/>
</dbReference>
<dbReference type="SUPFAM" id="SSF56300">
    <property type="entry name" value="Metallo-dependent phosphatases"/>
    <property type="match status" value="1"/>
</dbReference>
<dbReference type="InterPro" id="IPR019079">
    <property type="entry name" value="Capsule_synth_CapA"/>
</dbReference>
<reference evidence="3 4" key="1">
    <citation type="submission" date="2020-02" db="EMBL/GenBank/DDBJ databases">
        <authorList>
            <person name="Li X.-J."/>
            <person name="Han X.-M."/>
        </authorList>
    </citation>
    <scope>NUCLEOTIDE SEQUENCE [LARGE SCALE GENOMIC DNA]</scope>
    <source>
        <strain evidence="3 4">CCTCC AB 2017055</strain>
    </source>
</reference>
<dbReference type="InterPro" id="IPR029052">
    <property type="entry name" value="Metallo-depent_PP-like"/>
</dbReference>
<dbReference type="AlphaFoldDB" id="A0A6L9SFK9"/>